<dbReference type="Proteomes" id="UP000289841">
    <property type="component" value="Chromosome"/>
</dbReference>
<dbReference type="KEGG" id="aaxa:NCTC10138_00887"/>
<evidence type="ECO:0000313" key="9">
    <source>
        <dbReference type="EMBL" id="VEU80514.1"/>
    </source>
</evidence>
<dbReference type="NCBIfam" id="TIGR00020">
    <property type="entry name" value="prfB"/>
    <property type="match status" value="1"/>
</dbReference>
<dbReference type="PANTHER" id="PTHR43116">
    <property type="entry name" value="PEPTIDE CHAIN RELEASE FACTOR 2"/>
    <property type="match status" value="1"/>
</dbReference>
<dbReference type="SMART" id="SM00937">
    <property type="entry name" value="PCRF"/>
    <property type="match status" value="1"/>
</dbReference>
<dbReference type="InterPro" id="IPR045853">
    <property type="entry name" value="Pep_chain_release_fac_I_sf"/>
</dbReference>
<feature type="modified residue" description="N5-methylglutamine" evidence="6">
    <location>
        <position position="249"/>
    </location>
</feature>
<dbReference type="FunFam" id="3.30.160.20:FF:000010">
    <property type="entry name" value="Peptide chain release factor 2"/>
    <property type="match status" value="1"/>
</dbReference>
<dbReference type="OrthoDB" id="9806673at2"/>
<name>A0A449BDI5_HAPAX</name>
<dbReference type="PANTHER" id="PTHR43116:SF3">
    <property type="entry name" value="CLASS I PEPTIDE CHAIN RELEASE FACTOR"/>
    <property type="match status" value="1"/>
</dbReference>
<evidence type="ECO:0000259" key="8">
    <source>
        <dbReference type="PROSITE" id="PS00745"/>
    </source>
</evidence>
<evidence type="ECO:0000256" key="5">
    <source>
        <dbReference type="ARBA" id="ARBA00022917"/>
    </source>
</evidence>
<dbReference type="GO" id="GO:0005737">
    <property type="term" value="C:cytoplasm"/>
    <property type="evidence" value="ECO:0007669"/>
    <property type="project" value="UniProtKB-SubCell"/>
</dbReference>
<evidence type="ECO:0000256" key="2">
    <source>
        <dbReference type="ARBA" id="ARBA00010835"/>
    </source>
</evidence>
<sequence>MERYEINRIIEKFTKQVDDLDKNINPEKLKKRFLELNNEMQKADFWNNPDNAKVVTKEANFINDRLAALTSLNEKLNGVIEWFEISEERTEEWEILEKDIKKLEKELDEFSIEVLLSGQYDINNAILEIHAGAGGTEAQDWAEMLYRMYQRYSNLKNYKYEIIDIQSGDEAGIKSVTILIKGEYAYGYLKAERGVHRLVRISPFDSNARRHTSFASVEVMPEIDDNIKVEIKDEEIRVDVYRSSGAGGQSVNTTDSAVRITHIPTGIVVSCQNERSQIKNRETAMKLLQSKLIQEEMRKQEEKLQNIKGELKDIAWGSQIRSYVFHPYQMVKDHRTNYETSQITSVMDGEISDFITAYLKAGGN</sequence>
<dbReference type="GO" id="GO:0016149">
    <property type="term" value="F:translation release factor activity, codon specific"/>
    <property type="evidence" value="ECO:0007669"/>
    <property type="project" value="UniProtKB-UniRule"/>
</dbReference>
<dbReference type="EMBL" id="LR215048">
    <property type="protein sequence ID" value="VEU80514.1"/>
    <property type="molecule type" value="Genomic_DNA"/>
</dbReference>
<protein>
    <recommendedName>
        <fullName evidence="3 6">Peptide chain release factor 2</fullName>
        <shortName evidence="6">RF-2</shortName>
    </recommendedName>
</protein>
<gene>
    <name evidence="9" type="primary">prfA_2</name>
    <name evidence="6" type="synonym">prfB</name>
    <name evidence="9" type="ORF">NCTC10138_00887</name>
</gene>
<dbReference type="Gene3D" id="1.20.58.410">
    <property type="entry name" value="Release factor"/>
    <property type="match status" value="1"/>
</dbReference>
<evidence type="ECO:0000313" key="10">
    <source>
        <dbReference type="Proteomes" id="UP000289841"/>
    </source>
</evidence>
<feature type="domain" description="Prokaryotic-type class I peptide chain release factors" evidence="8">
    <location>
        <begin position="242"/>
        <end position="258"/>
    </location>
</feature>
<keyword evidence="4 6" id="KW-0488">Methylation</keyword>
<comment type="PTM">
    <text evidence="6">Methylated by PrmC. Methylation increases the termination efficiency of RF2.</text>
</comment>
<evidence type="ECO:0000256" key="7">
    <source>
        <dbReference type="SAM" id="Coils"/>
    </source>
</evidence>
<evidence type="ECO:0000256" key="3">
    <source>
        <dbReference type="ARBA" id="ARBA00019192"/>
    </source>
</evidence>
<dbReference type="AlphaFoldDB" id="A0A449BDI5"/>
<dbReference type="HAMAP" id="MF_00094">
    <property type="entry name" value="Rel_fac_2"/>
    <property type="match status" value="1"/>
</dbReference>
<dbReference type="Gene3D" id="3.30.70.1660">
    <property type="match status" value="1"/>
</dbReference>
<evidence type="ECO:0000256" key="4">
    <source>
        <dbReference type="ARBA" id="ARBA00022481"/>
    </source>
</evidence>
<comment type="subcellular location">
    <subcellularLocation>
        <location evidence="6">Cytoplasm</location>
    </subcellularLocation>
</comment>
<dbReference type="InterPro" id="IPR004374">
    <property type="entry name" value="PrfB"/>
</dbReference>
<feature type="coiled-coil region" evidence="7">
    <location>
        <begin position="86"/>
        <end position="113"/>
    </location>
</feature>
<dbReference type="Pfam" id="PF03462">
    <property type="entry name" value="PCRF"/>
    <property type="match status" value="1"/>
</dbReference>
<evidence type="ECO:0000256" key="1">
    <source>
        <dbReference type="ARBA" id="ARBA00002613"/>
    </source>
</evidence>
<comment type="function">
    <text evidence="1 6">Peptide chain release factor 2 directs the termination of translation in response to the peptide chain termination codons UGA and UAA.</text>
</comment>
<dbReference type="PROSITE" id="PS00745">
    <property type="entry name" value="RF_PROK_I"/>
    <property type="match status" value="1"/>
</dbReference>
<keyword evidence="6" id="KW-0963">Cytoplasm</keyword>
<accession>A0A449BDI5</accession>
<reference evidence="9 10" key="1">
    <citation type="submission" date="2019-01" db="EMBL/GenBank/DDBJ databases">
        <authorList>
            <consortium name="Pathogen Informatics"/>
        </authorList>
    </citation>
    <scope>NUCLEOTIDE SEQUENCE [LARGE SCALE GENOMIC DNA]</scope>
    <source>
        <strain evidence="9 10">NCTC10138</strain>
    </source>
</reference>
<proteinExistence type="inferred from homology"/>
<dbReference type="SUPFAM" id="SSF75620">
    <property type="entry name" value="Release factor"/>
    <property type="match status" value="1"/>
</dbReference>
<dbReference type="Pfam" id="PF00472">
    <property type="entry name" value="RF-1"/>
    <property type="match status" value="1"/>
</dbReference>
<keyword evidence="7" id="KW-0175">Coiled coil</keyword>
<dbReference type="InterPro" id="IPR000352">
    <property type="entry name" value="Pep_chain_release_fac_I"/>
</dbReference>
<dbReference type="STRING" id="1278311.GCA_000428705_00503"/>
<dbReference type="RefSeq" id="WP_026390168.1">
    <property type="nucleotide sequence ID" value="NZ_LR215048.1"/>
</dbReference>
<dbReference type="Gene3D" id="3.30.160.20">
    <property type="match status" value="1"/>
</dbReference>
<evidence type="ECO:0000256" key="6">
    <source>
        <dbReference type="HAMAP-Rule" id="MF_00094"/>
    </source>
</evidence>
<organism evidence="9 10">
    <name type="scientific">Haploplasma axanthum</name>
    <name type="common">Acholeplasma axanthum</name>
    <dbReference type="NCBI Taxonomy" id="29552"/>
    <lineage>
        <taxon>Bacteria</taxon>
        <taxon>Bacillati</taxon>
        <taxon>Mycoplasmatota</taxon>
        <taxon>Mollicutes</taxon>
        <taxon>Acholeplasmatales</taxon>
        <taxon>Acholeplasmataceae</taxon>
        <taxon>Haploplasma</taxon>
    </lineage>
</organism>
<comment type="similarity">
    <text evidence="2 6">Belongs to the prokaryotic/mitochondrial release factor family.</text>
</comment>
<keyword evidence="10" id="KW-1185">Reference proteome</keyword>
<keyword evidence="5 6" id="KW-0648">Protein biosynthesis</keyword>
<dbReference type="InterPro" id="IPR005139">
    <property type="entry name" value="PCRF"/>
</dbReference>